<feature type="transmembrane region" description="Helical" evidence="1">
    <location>
        <begin position="310"/>
        <end position="328"/>
    </location>
</feature>
<dbReference type="InterPro" id="IPR002656">
    <property type="entry name" value="Acyl_transf_3_dom"/>
</dbReference>
<organism evidence="3 4">
    <name type="scientific">Granulicella arctica</name>
    <dbReference type="NCBI Taxonomy" id="940613"/>
    <lineage>
        <taxon>Bacteria</taxon>
        <taxon>Pseudomonadati</taxon>
        <taxon>Acidobacteriota</taxon>
        <taxon>Terriglobia</taxon>
        <taxon>Terriglobales</taxon>
        <taxon>Acidobacteriaceae</taxon>
        <taxon>Granulicella</taxon>
    </lineage>
</organism>
<feature type="transmembrane region" description="Helical" evidence="1">
    <location>
        <begin position="219"/>
        <end position="237"/>
    </location>
</feature>
<dbReference type="RefSeq" id="WP_179489038.1">
    <property type="nucleotide sequence ID" value="NZ_JACCCW010000001.1"/>
</dbReference>
<feature type="transmembrane region" description="Helical" evidence="1">
    <location>
        <begin position="89"/>
        <end position="107"/>
    </location>
</feature>
<dbReference type="PANTHER" id="PTHR23028">
    <property type="entry name" value="ACETYLTRANSFERASE"/>
    <property type="match status" value="1"/>
</dbReference>
<feature type="transmembrane region" description="Helical" evidence="1">
    <location>
        <begin position="155"/>
        <end position="173"/>
    </location>
</feature>
<reference evidence="3 4" key="1">
    <citation type="submission" date="2020-07" db="EMBL/GenBank/DDBJ databases">
        <title>Genomic Encyclopedia of Type Strains, Phase IV (KMG-V): Genome sequencing to study the core and pangenomes of soil and plant-associated prokaryotes.</title>
        <authorList>
            <person name="Whitman W."/>
        </authorList>
    </citation>
    <scope>NUCLEOTIDE SEQUENCE [LARGE SCALE GENOMIC DNA]</scope>
    <source>
        <strain evidence="3 4">X4EP2</strain>
    </source>
</reference>
<dbReference type="AlphaFoldDB" id="A0A7Y9PH95"/>
<feature type="transmembrane region" description="Helical" evidence="1">
    <location>
        <begin position="334"/>
        <end position="353"/>
    </location>
</feature>
<evidence type="ECO:0000259" key="2">
    <source>
        <dbReference type="Pfam" id="PF01757"/>
    </source>
</evidence>
<keyword evidence="1" id="KW-0812">Transmembrane</keyword>
<sequence length="373" mass="41398">MTEKNSALHRPISPSGSLLLDIIRASAAVVVVIGHLALPSFYPPGKEALVKAATAAVVVFFLLSGFVIRYVTLRKPVTPAHYYVDRISRIYSVAIPAILLTLLFDLLSHRINPSYYDANWLSNCTHIPFRILANATFLSEIWAKQIFLLSNIPFWSLSFECFYYVLYGLAFYLTGAKRLILFVLVALLAGPSIMALFPLWLGGCLLYSLYQRLRGKRSIVIAMTAVIEIMALSLGLFHRALMPQLNAAQRWIDQAIPYSPLLGRVSIRFYEIGTVAFVLMLFLLLLADLAPVSGKSSIANAIRFTAEGTFPLYLFHFPILVLVFSIVGTSSKSLGLRAAILLGVATFAVLMGHPCNLLKLRMRAWLVTVLRIS</sequence>
<evidence type="ECO:0000313" key="4">
    <source>
        <dbReference type="Proteomes" id="UP000589520"/>
    </source>
</evidence>
<proteinExistence type="predicted"/>
<keyword evidence="1" id="KW-1133">Transmembrane helix</keyword>
<dbReference type="GO" id="GO:0016747">
    <property type="term" value="F:acyltransferase activity, transferring groups other than amino-acyl groups"/>
    <property type="evidence" value="ECO:0007669"/>
    <property type="project" value="InterPro"/>
</dbReference>
<feature type="transmembrane region" description="Helical" evidence="1">
    <location>
        <begin position="267"/>
        <end position="289"/>
    </location>
</feature>
<name>A0A7Y9PH95_9BACT</name>
<feature type="transmembrane region" description="Helical" evidence="1">
    <location>
        <begin position="21"/>
        <end position="42"/>
    </location>
</feature>
<keyword evidence="4" id="KW-1185">Reference proteome</keyword>
<dbReference type="InterPro" id="IPR050879">
    <property type="entry name" value="Acyltransferase_3"/>
</dbReference>
<feature type="transmembrane region" description="Helical" evidence="1">
    <location>
        <begin position="179"/>
        <end position="207"/>
    </location>
</feature>
<keyword evidence="1" id="KW-0472">Membrane</keyword>
<dbReference type="EMBL" id="JACCCW010000001">
    <property type="protein sequence ID" value="NYF79098.1"/>
    <property type="molecule type" value="Genomic_DNA"/>
</dbReference>
<evidence type="ECO:0000256" key="1">
    <source>
        <dbReference type="SAM" id="Phobius"/>
    </source>
</evidence>
<protein>
    <submittedName>
        <fullName evidence="3">Peptidoglycan/LPS O-acetylase OafA/YrhL</fullName>
    </submittedName>
</protein>
<feature type="transmembrane region" description="Helical" evidence="1">
    <location>
        <begin position="48"/>
        <end position="68"/>
    </location>
</feature>
<gene>
    <name evidence="3" type="ORF">HDF17_001385</name>
</gene>
<accession>A0A7Y9PH95</accession>
<dbReference type="Pfam" id="PF01757">
    <property type="entry name" value="Acyl_transf_3"/>
    <property type="match status" value="1"/>
</dbReference>
<comment type="caution">
    <text evidence="3">The sequence shown here is derived from an EMBL/GenBank/DDBJ whole genome shotgun (WGS) entry which is preliminary data.</text>
</comment>
<evidence type="ECO:0000313" key="3">
    <source>
        <dbReference type="EMBL" id="NYF79098.1"/>
    </source>
</evidence>
<dbReference type="Proteomes" id="UP000589520">
    <property type="component" value="Unassembled WGS sequence"/>
</dbReference>
<feature type="domain" description="Acyltransferase 3" evidence="2">
    <location>
        <begin position="20"/>
        <end position="349"/>
    </location>
</feature>